<reference evidence="3 4" key="1">
    <citation type="submission" date="2017-12" db="EMBL/GenBank/DDBJ databases">
        <title>Comparative genomics of Botrytis spp.</title>
        <authorList>
            <person name="Valero-Jimenez C.A."/>
            <person name="Tapia P."/>
            <person name="Veloso J."/>
            <person name="Silva-Moreno E."/>
            <person name="Staats M."/>
            <person name="Valdes J.H."/>
            <person name="Van Kan J.A.L."/>
        </authorList>
    </citation>
    <scope>NUCLEOTIDE SEQUENCE [LARGE SCALE GENOMIC DNA]</scope>
    <source>
        <strain evidence="3 4">Bt9001</strain>
    </source>
</reference>
<accession>A0A4Z1EAU8</accession>
<feature type="repeat" description="ANK" evidence="1">
    <location>
        <begin position="196"/>
        <end position="228"/>
    </location>
</feature>
<dbReference type="Pfam" id="PF12796">
    <property type="entry name" value="Ank_2"/>
    <property type="match status" value="3"/>
</dbReference>
<keyword evidence="1" id="KW-0040">ANK repeat</keyword>
<feature type="compositionally biased region" description="Polar residues" evidence="2">
    <location>
        <begin position="951"/>
        <end position="969"/>
    </location>
</feature>
<protein>
    <submittedName>
        <fullName evidence="3">Uncharacterized protein</fullName>
    </submittedName>
</protein>
<dbReference type="Pfam" id="PF13637">
    <property type="entry name" value="Ank_4"/>
    <property type="match status" value="1"/>
</dbReference>
<evidence type="ECO:0000256" key="2">
    <source>
        <dbReference type="SAM" id="MobiDB-lite"/>
    </source>
</evidence>
<dbReference type="InterPro" id="IPR036770">
    <property type="entry name" value="Ankyrin_rpt-contain_sf"/>
</dbReference>
<dbReference type="PROSITE" id="PS50088">
    <property type="entry name" value="ANK_REPEAT"/>
    <property type="match status" value="5"/>
</dbReference>
<keyword evidence="4" id="KW-1185">Reference proteome</keyword>
<gene>
    <name evidence="3" type="ORF">BTUL_0168g00030</name>
</gene>
<feature type="repeat" description="ANK" evidence="1">
    <location>
        <begin position="590"/>
        <end position="622"/>
    </location>
</feature>
<feature type="repeat" description="ANK" evidence="1">
    <location>
        <begin position="560"/>
        <end position="589"/>
    </location>
</feature>
<feature type="repeat" description="ANK" evidence="1">
    <location>
        <begin position="656"/>
        <end position="688"/>
    </location>
</feature>
<sequence length="1068" mass="117858">MAGKVGSTEFTRKDDIYCQYGEDKYFDEYNEESSDSGEEYNDEDDDSFDNFPVIKSDSASPEVHPSYNDTSTSVLLANKLNITPLHLFFGDSSTIWDPTSPSFYMKIALLLLSAASMDQLNKSLIRGRRLLQTTLERKDDQLTLALLDTGIDTVSPDEGTPPQTALETLCIHGSRNNLVIRRIIMNHVDDTTLNADGSTMLHLACICRQINVFEELIHAGWKTEVSNKDGKPLILQAIESGSTKMVNLLLEHGSILLDKYLYRSTIGFSLSSAQNATMCQLLNENGINNWHQEATMSFWGNFLPDISTMKTRYSSPSSSGPTQWLSAAIERVTPLHIASFEGNETVLHYALDLGNNVDINLAAKFGTTPLFFAVTIWMGLDPELELVQGDNFVSPAIEEAIRCRDLGTLKRLLQNGYSLEGSCYCGCSPLLVALTVAGKEISHLLAEAGASLDGVVVCPIPRPTAGCTPLHLAALYGDEQLLEKFVDVEQSNSVQSVHPLHIAAYSGNSSCIRKLLSRDFDGKCGVNDKTSLAEPLSHQQARMLTYKDGEASIIEDICGTSLHYASWRGHMDVMAELLRFGADLDAQDASGYTPLNLAAIHGHHQACDLLISAGASVLSRDYKNHCPIHCAIHKKHHRIVEIMTKELVIFDILFEDGDNLLDYACSYGNAETIEILIAAGMNINSTDNYEWPALFSAILNEFLTEEFQIKLIAGADDPYQTSRSESLLTLLCSRCLLLATRYLLERLCKENIQQYVNYVSIGSTALYCTAANSQERSLKLAELLIEHGAELEIIKPSHGTPLMGACYHGCYDMVALLLRKGAITTCNKRDGTQMTAVEEARHHPDIVSLLKNFEERGIEALNEPRPARIANIMKAFFQKQLNTQRAAAQSAALHRAEIQRSLGLDRAPPSGPRIPLGMAPRLMKSSFAHGLNSTSPSKSCPQLGLKMSSPPMINNNAKITESPLQLSKSSEQRPAKKKRRVEDNESDGKKERRRSAGKGGGSGSGSELKLQDKGRVKENRGERRNLKEGGEILEDKREGETGGRQSGNERIRRNSGGKKRKREHRKDS</sequence>
<dbReference type="InterPro" id="IPR052391">
    <property type="entry name" value="E3_Ligase-Neurotoxin"/>
</dbReference>
<feature type="compositionally biased region" description="Basic residues" evidence="2">
    <location>
        <begin position="1053"/>
        <end position="1068"/>
    </location>
</feature>
<dbReference type="Gene3D" id="1.25.40.20">
    <property type="entry name" value="Ankyrin repeat-containing domain"/>
    <property type="match status" value="5"/>
</dbReference>
<dbReference type="SMART" id="SM00248">
    <property type="entry name" value="ANK"/>
    <property type="match status" value="12"/>
</dbReference>
<feature type="region of interest" description="Disordered" evidence="2">
    <location>
        <begin position="28"/>
        <end position="68"/>
    </location>
</feature>
<dbReference type="Proteomes" id="UP000297777">
    <property type="component" value="Unassembled WGS sequence"/>
</dbReference>
<feature type="compositionally biased region" description="Acidic residues" evidence="2">
    <location>
        <begin position="28"/>
        <end position="48"/>
    </location>
</feature>
<dbReference type="InterPro" id="IPR002110">
    <property type="entry name" value="Ankyrin_rpt"/>
</dbReference>
<evidence type="ECO:0000256" key="1">
    <source>
        <dbReference type="PROSITE-ProRule" id="PRU00023"/>
    </source>
</evidence>
<dbReference type="OrthoDB" id="1577640at2759"/>
<feature type="repeat" description="ANK" evidence="1">
    <location>
        <begin position="330"/>
        <end position="362"/>
    </location>
</feature>
<dbReference type="SUPFAM" id="SSF48403">
    <property type="entry name" value="Ankyrin repeat"/>
    <property type="match status" value="3"/>
</dbReference>
<comment type="caution">
    <text evidence="3">The sequence shown here is derived from an EMBL/GenBank/DDBJ whole genome shotgun (WGS) entry which is preliminary data.</text>
</comment>
<feature type="region of interest" description="Disordered" evidence="2">
    <location>
        <begin position="928"/>
        <end position="1068"/>
    </location>
</feature>
<dbReference type="AlphaFoldDB" id="A0A4Z1EAU8"/>
<dbReference type="PROSITE" id="PS50297">
    <property type="entry name" value="ANK_REP_REGION"/>
    <property type="match status" value="4"/>
</dbReference>
<feature type="compositionally biased region" description="Basic and acidic residues" evidence="2">
    <location>
        <begin position="1009"/>
        <end position="1052"/>
    </location>
</feature>
<evidence type="ECO:0000313" key="4">
    <source>
        <dbReference type="Proteomes" id="UP000297777"/>
    </source>
</evidence>
<proteinExistence type="predicted"/>
<dbReference type="EMBL" id="PQXH01000168">
    <property type="protein sequence ID" value="TGO09356.1"/>
    <property type="molecule type" value="Genomic_DNA"/>
</dbReference>
<dbReference type="PRINTS" id="PR01415">
    <property type="entry name" value="ANKYRIN"/>
</dbReference>
<feature type="compositionally biased region" description="Basic and acidic residues" evidence="2">
    <location>
        <begin position="970"/>
        <end position="990"/>
    </location>
</feature>
<feature type="compositionally biased region" description="Polar residues" evidence="2">
    <location>
        <begin position="931"/>
        <end position="940"/>
    </location>
</feature>
<organism evidence="3 4">
    <name type="scientific">Botrytis tulipae</name>
    <dbReference type="NCBI Taxonomy" id="87230"/>
    <lineage>
        <taxon>Eukaryota</taxon>
        <taxon>Fungi</taxon>
        <taxon>Dikarya</taxon>
        <taxon>Ascomycota</taxon>
        <taxon>Pezizomycotina</taxon>
        <taxon>Leotiomycetes</taxon>
        <taxon>Helotiales</taxon>
        <taxon>Sclerotiniaceae</taxon>
        <taxon>Botrytis</taxon>
    </lineage>
</organism>
<dbReference type="PANTHER" id="PTHR24133">
    <property type="entry name" value="ANKYRIN DOMAIN-CONTAINING"/>
    <property type="match status" value="1"/>
</dbReference>
<name>A0A4Z1EAU8_9HELO</name>
<evidence type="ECO:0000313" key="3">
    <source>
        <dbReference type="EMBL" id="TGO09356.1"/>
    </source>
</evidence>
<dbReference type="PANTHER" id="PTHR24133:SF40">
    <property type="entry name" value="ANKYRIN REPEAT DOMAIN 44"/>
    <property type="match status" value="1"/>
</dbReference>